<gene>
    <name evidence="1" type="ordered locus">MHF_0572</name>
</gene>
<dbReference type="HOGENOM" id="CLU_111546_0_0_14"/>
<protein>
    <submittedName>
        <fullName evidence="1">Uncharacterized protein</fullName>
    </submittedName>
</protein>
<dbReference type="STRING" id="859194.MHF_0572"/>
<accession>F6FHZ6</accession>
<dbReference type="KEGG" id="mhf:MHF_0572"/>
<name>F6FHZ6_MYCHI</name>
<reference evidence="1 2" key="1">
    <citation type="journal article" date="2011" name="J. Bacteriol.">
        <title>Complete genome sequences of two hemotropic Mycoplasmas, Mycoplasma haemofelis strain Ohio2 and Mycoplasma suis strain Illinois.</title>
        <authorList>
            <person name="Messick J.B."/>
            <person name="Santos A.P."/>
            <person name="Guimaraes A.M."/>
        </authorList>
    </citation>
    <scope>NUCLEOTIDE SEQUENCE [LARGE SCALE GENOMIC DNA]</scope>
    <source>
        <strain evidence="1 2">Ohio2</strain>
    </source>
</reference>
<proteinExistence type="predicted"/>
<organism evidence="1 2">
    <name type="scientific">Mycoplasma haemofelis (strain Ohio2)</name>
    <dbReference type="NCBI Taxonomy" id="859194"/>
    <lineage>
        <taxon>Bacteria</taxon>
        <taxon>Bacillati</taxon>
        <taxon>Mycoplasmatota</taxon>
        <taxon>Mollicutes</taxon>
        <taxon>Mycoplasmataceae</taxon>
        <taxon>Mycoplasma</taxon>
    </lineage>
</organism>
<reference key="2">
    <citation type="submission" date="2011-05" db="EMBL/GenBank/DDBJ databases">
        <title>The Genome of Mycoplasma haemofelis Strain Ohio2, a pathogenic hemoplasma of the cat.</title>
        <authorList>
            <person name="Santos A.P."/>
            <person name="Guimaraes A.M.S."/>
            <person name="SanMiguel P.J."/>
            <person name="Martin S.W."/>
            <person name="Messick J.B."/>
        </authorList>
    </citation>
    <scope>NUCLEOTIDE SEQUENCE</scope>
    <source>
        <strain>Ohio2</strain>
    </source>
</reference>
<evidence type="ECO:0000313" key="1">
    <source>
        <dbReference type="EMBL" id="AEG72844.1"/>
    </source>
</evidence>
<evidence type="ECO:0000313" key="2">
    <source>
        <dbReference type="Proteomes" id="UP000007952"/>
    </source>
</evidence>
<dbReference type="AlphaFoldDB" id="F6FHZ6"/>
<sequence>MVGFGISKLLLGSTSLGIGAFGLGVSFLLPDASKGEMSITTKKTSLLDREVSEIEDIIESNEKVEEATTHKTEELSVLDAIKTEEEPKPVIPQCSIYEVERPTSSGSNRKVHRIIQKIKDDKERFLTLPWQTYTFKKEIRDACPKAMQKSVDVYVWREKGYWTYTKDIQKDWLADSAVQKASDL</sequence>
<dbReference type="Proteomes" id="UP000007952">
    <property type="component" value="Chromosome"/>
</dbReference>
<dbReference type="EMBL" id="CP002808">
    <property type="protein sequence ID" value="AEG72844.1"/>
    <property type="molecule type" value="Genomic_DNA"/>
</dbReference>
<dbReference type="BioCyc" id="MHAE859194:G1GR7-563-MONOMER"/>